<evidence type="ECO:0000259" key="2">
    <source>
        <dbReference type="Pfam" id="PF25390"/>
    </source>
</evidence>
<reference evidence="3 4" key="1">
    <citation type="submission" date="2020-01" db="EMBL/GenBank/DDBJ databases">
        <title>The draft genome sequence of Corallococcus exiguus DSM 14696.</title>
        <authorList>
            <person name="Zhang X."/>
            <person name="Zhu H."/>
        </authorList>
    </citation>
    <scope>NUCLEOTIDE SEQUENCE [LARGE SCALE GENOMIC DNA]</scope>
    <source>
        <strain evidence="3 4">DSM 14696</strain>
    </source>
</reference>
<dbReference type="InterPro" id="IPR000408">
    <property type="entry name" value="Reg_chr_condens"/>
</dbReference>
<dbReference type="Pfam" id="PF25390">
    <property type="entry name" value="WD40_RLD"/>
    <property type="match status" value="1"/>
</dbReference>
<dbReference type="InterPro" id="IPR021655">
    <property type="entry name" value="Put_metal-bd"/>
</dbReference>
<feature type="domain" description="RCC1-like" evidence="2">
    <location>
        <begin position="167"/>
        <end position="458"/>
    </location>
</feature>
<sequence length="518" mass="53880">MIRLSRLMECLLLLGAGCVVPSIDDLCPKEVILAYPDEDGDGYGAAGAEGRRICGRVPKGYSTVADDCDDRPGVGALFHPGVAEVCDGVDNDCDGLNDEGFMRDFYADRDGDGVGAGDAVSACVPPPAHVALAGDCDDNDAERGPGRFEVLDGKDNNCSSTTDEALFSAGENHAVALRQDGTLLAWGCNDWGALGDGTTLSREVPAAVPGLTRVIAVAAGRYHTVALSQDGTVWAWGNNEWGQLGLGAAAPTTRGPTQVPGLAEVTAISVGLAHSVALRRDGTVWAWGHNVNGEVGDGSNVNRFSPVQVIGVSNVVAVAAGAIHTVALQRGGTVWSWGFNGNGQLGDSTGENRSVPGRVWGLTEAKTVDSHGDHTVALMRDGTVWAWGRNNWGQLGDGTATLRLTPVQVAIPEDVFAVSGGGDHTVALGRDGSVWAWGSNERGQLGFGTASGSRMPVRVYGIGEVVSIAAGWSNTLAVQRDGTFWAWGRNQCGQIGDGTMLDRTVPTSVPILDYSMGD</sequence>
<accession>A0A7X4Y9K6</accession>
<dbReference type="InterPro" id="IPR058923">
    <property type="entry name" value="RCC1-like_dom"/>
</dbReference>
<gene>
    <name evidence="3" type="ORF">GTZ93_16240</name>
</gene>
<dbReference type="AlphaFoldDB" id="A0A7X4Y9K6"/>
<dbReference type="EMBL" id="JAAAPK010000004">
    <property type="protein sequence ID" value="NBC41378.1"/>
    <property type="molecule type" value="Genomic_DNA"/>
</dbReference>
<dbReference type="InterPro" id="IPR051210">
    <property type="entry name" value="Ub_ligase/GEF_domain"/>
</dbReference>
<dbReference type="Gene3D" id="2.130.10.30">
    <property type="entry name" value="Regulator of chromosome condensation 1/beta-lactamase-inhibitor protein II"/>
    <property type="match status" value="2"/>
</dbReference>
<evidence type="ECO:0000313" key="3">
    <source>
        <dbReference type="EMBL" id="NBC41378.1"/>
    </source>
</evidence>
<evidence type="ECO:0000313" key="4">
    <source>
        <dbReference type="Proteomes" id="UP000537825"/>
    </source>
</evidence>
<proteinExistence type="predicted"/>
<dbReference type="Pfam" id="PF11617">
    <property type="entry name" value="Cu-binding_MopE"/>
    <property type="match status" value="2"/>
</dbReference>
<protein>
    <recommendedName>
        <fullName evidence="2">RCC1-like domain-containing protein</fullName>
    </recommendedName>
</protein>
<dbReference type="Proteomes" id="UP000537825">
    <property type="component" value="Unassembled WGS sequence"/>
</dbReference>
<dbReference type="RefSeq" id="WP_139915300.1">
    <property type="nucleotide sequence ID" value="NZ_CBCSLE010000036.1"/>
</dbReference>
<organism evidence="3 4">
    <name type="scientific">Corallococcus exiguus</name>
    <dbReference type="NCBI Taxonomy" id="83462"/>
    <lineage>
        <taxon>Bacteria</taxon>
        <taxon>Pseudomonadati</taxon>
        <taxon>Myxococcota</taxon>
        <taxon>Myxococcia</taxon>
        <taxon>Myxococcales</taxon>
        <taxon>Cystobacterineae</taxon>
        <taxon>Myxococcaceae</taxon>
        <taxon>Corallococcus</taxon>
    </lineage>
</organism>
<comment type="caution">
    <text evidence="3">The sequence shown here is derived from an EMBL/GenBank/DDBJ whole genome shotgun (WGS) entry which is preliminary data.</text>
</comment>
<dbReference type="Pfam" id="PF13540">
    <property type="entry name" value="RCC1_2"/>
    <property type="match status" value="1"/>
</dbReference>
<dbReference type="PANTHER" id="PTHR22870">
    <property type="entry name" value="REGULATOR OF CHROMOSOME CONDENSATION"/>
    <property type="match status" value="1"/>
</dbReference>
<name>A0A7X4Y9K6_9BACT</name>
<dbReference type="PROSITE" id="PS00626">
    <property type="entry name" value="RCC1_2"/>
    <property type="match status" value="3"/>
</dbReference>
<keyword evidence="4" id="KW-1185">Reference proteome</keyword>
<evidence type="ECO:0000256" key="1">
    <source>
        <dbReference type="ARBA" id="ARBA00022737"/>
    </source>
</evidence>
<dbReference type="PROSITE" id="PS50012">
    <property type="entry name" value="RCC1_3"/>
    <property type="match status" value="7"/>
</dbReference>
<keyword evidence="1" id="KW-0677">Repeat</keyword>
<dbReference type="InterPro" id="IPR009091">
    <property type="entry name" value="RCC1/BLIP-II"/>
</dbReference>
<dbReference type="PANTHER" id="PTHR22870:SF408">
    <property type="entry name" value="OS09G0560450 PROTEIN"/>
    <property type="match status" value="1"/>
</dbReference>
<dbReference type="SUPFAM" id="SSF50985">
    <property type="entry name" value="RCC1/BLIP-II"/>
    <property type="match status" value="1"/>
</dbReference>
<dbReference type="PRINTS" id="PR00633">
    <property type="entry name" value="RCCNDNSATION"/>
</dbReference>